<dbReference type="Pfam" id="PF13203">
    <property type="entry name" value="DUF2201_N"/>
    <property type="match status" value="1"/>
</dbReference>
<evidence type="ECO:0008006" key="6">
    <source>
        <dbReference type="Google" id="ProtNLM"/>
    </source>
</evidence>
<accession>F9U724</accession>
<protein>
    <recommendedName>
        <fullName evidence="6">Metallopeptidase domain-containing protein</fullName>
    </recommendedName>
</protein>
<dbReference type="RefSeq" id="WP_007191603.1">
    <property type="nucleotide sequence ID" value="NZ_AFWV01000002.1"/>
</dbReference>
<reference evidence="4 5" key="1">
    <citation type="submission" date="2011-06" db="EMBL/GenBank/DDBJ databases">
        <title>The draft genome of Thiocapsa marina 5811.</title>
        <authorList>
            <consortium name="US DOE Joint Genome Institute (JGI-PGF)"/>
            <person name="Lucas S."/>
            <person name="Han J."/>
            <person name="Cheng J.-F."/>
            <person name="Goodwin L."/>
            <person name="Pitluck S."/>
            <person name="Peters L."/>
            <person name="Land M.L."/>
            <person name="Hauser L."/>
            <person name="Vogl K."/>
            <person name="Liu Z."/>
            <person name="Imhoff J."/>
            <person name="Thiel V."/>
            <person name="Frigaard N.-U."/>
            <person name="Bryant D."/>
            <person name="Woyke T.J."/>
        </authorList>
    </citation>
    <scope>NUCLEOTIDE SEQUENCE [LARGE SCALE GENOMIC DNA]</scope>
    <source>
        <strain evidence="4 5">5811</strain>
    </source>
</reference>
<evidence type="ECO:0000313" key="4">
    <source>
        <dbReference type="EMBL" id="EGV20050.1"/>
    </source>
</evidence>
<dbReference type="SUPFAM" id="SSF53300">
    <property type="entry name" value="vWA-like"/>
    <property type="match status" value="1"/>
</dbReference>
<feature type="compositionally biased region" description="Polar residues" evidence="1">
    <location>
        <begin position="187"/>
        <end position="207"/>
    </location>
</feature>
<evidence type="ECO:0000313" key="5">
    <source>
        <dbReference type="Proteomes" id="UP000005459"/>
    </source>
</evidence>
<dbReference type="OrthoDB" id="9761650at2"/>
<dbReference type="EMBL" id="AFWV01000002">
    <property type="protein sequence ID" value="EGV20050.1"/>
    <property type="molecule type" value="Genomic_DNA"/>
</dbReference>
<dbReference type="PATRIC" id="fig|768671.3.peg.782"/>
<evidence type="ECO:0000256" key="1">
    <source>
        <dbReference type="SAM" id="MobiDB-lite"/>
    </source>
</evidence>
<organism evidence="4 5">
    <name type="scientific">Thiocapsa marina 5811</name>
    <dbReference type="NCBI Taxonomy" id="768671"/>
    <lineage>
        <taxon>Bacteria</taxon>
        <taxon>Pseudomonadati</taxon>
        <taxon>Pseudomonadota</taxon>
        <taxon>Gammaproteobacteria</taxon>
        <taxon>Chromatiales</taxon>
        <taxon>Chromatiaceae</taxon>
        <taxon>Thiocapsa</taxon>
    </lineage>
</organism>
<dbReference type="AlphaFoldDB" id="F9U724"/>
<dbReference type="PANTHER" id="PTHR38730">
    <property type="entry name" value="SLL7028 PROTEIN"/>
    <property type="match status" value="1"/>
</dbReference>
<feature type="domain" description="VWA-like" evidence="2">
    <location>
        <begin position="310"/>
        <end position="434"/>
    </location>
</feature>
<name>F9U724_9GAMM</name>
<proteinExistence type="predicted"/>
<dbReference type="InterPro" id="IPR018698">
    <property type="entry name" value="VWA-like_dom"/>
</dbReference>
<dbReference type="Pfam" id="PF09967">
    <property type="entry name" value="DUF2201"/>
    <property type="match status" value="1"/>
</dbReference>
<dbReference type="eggNOG" id="COG3864">
    <property type="taxonomic scope" value="Bacteria"/>
</dbReference>
<dbReference type="STRING" id="768671.ThimaDRAFT_0726"/>
<feature type="region of interest" description="Disordered" evidence="1">
    <location>
        <begin position="163"/>
        <end position="228"/>
    </location>
</feature>
<dbReference type="InterPro" id="IPR036465">
    <property type="entry name" value="vWFA_dom_sf"/>
</dbReference>
<sequence>MTSGVGSRVGSDLSDAQRRAIETKLAAARTRLILDKPFLGALVLRLPMHASNPDWCPTTATDARAFYYNPDYISSLSLDQTQFMLAHEALHCALSHFARRQHRIKHKWDLACDYAINPLLIDEGLSPPPNALVMPPYKGMTAEEIYPLIDDNDESETLDTHAYDRENQQGGSGSGMSEKDLDRKPAQPQSQQNESDAGQGTQGSAPSSHAEGSGGDAGEPEPLTQGEQETLSVQWQQRLAGAAQQAQQAGKLGGAMARMIDHLLQPRLPWRMLLARYMTAVSRDDYSYARPSRRAGDFIMPSLRSHQTDVVVAVDISGSIKAAELEEFIGEIDALKGQVRARVTLLPCDVALCEGAPFRFEPWESLRLPEAIRGGGGTSFRPVFQWIDREGIRPDLLVYFTDAQGEFPPVEPTFPVIWLVKGQGKVPWGQRIQLN</sequence>
<keyword evidence="5" id="KW-1185">Reference proteome</keyword>
<gene>
    <name evidence="4" type="ORF">ThimaDRAFT_0726</name>
</gene>
<dbReference type="Proteomes" id="UP000005459">
    <property type="component" value="Unassembled WGS sequence"/>
</dbReference>
<dbReference type="InterPro" id="IPR025154">
    <property type="entry name" value="Put_metallopeptidase_dom"/>
</dbReference>
<dbReference type="PANTHER" id="PTHR38730:SF1">
    <property type="entry name" value="SLL7028 PROTEIN"/>
    <property type="match status" value="1"/>
</dbReference>
<evidence type="ECO:0000259" key="3">
    <source>
        <dbReference type="Pfam" id="PF13203"/>
    </source>
</evidence>
<evidence type="ECO:0000259" key="2">
    <source>
        <dbReference type="Pfam" id="PF09967"/>
    </source>
</evidence>
<feature type="domain" description="Putative metallopeptidase" evidence="3">
    <location>
        <begin position="22"/>
        <end position="302"/>
    </location>
</feature>